<dbReference type="KEGG" id="tje:TJEJU_3100"/>
<evidence type="ECO:0000256" key="1">
    <source>
        <dbReference type="ARBA" id="ARBA00023015"/>
    </source>
</evidence>
<dbReference type="RefSeq" id="WP_095073521.1">
    <property type="nucleotide sequence ID" value="NZ_LT899436.1"/>
</dbReference>
<keyword evidence="1" id="KW-0805">Transcription regulation</keyword>
<dbReference type="PRINTS" id="PR00032">
    <property type="entry name" value="HTHARAC"/>
</dbReference>
<dbReference type="InterPro" id="IPR009057">
    <property type="entry name" value="Homeodomain-like_sf"/>
</dbReference>
<protein>
    <submittedName>
        <fullName evidence="5">Transcriptional regulator, AraC family</fullName>
    </submittedName>
</protein>
<evidence type="ECO:0000313" key="6">
    <source>
        <dbReference type="Proteomes" id="UP000215214"/>
    </source>
</evidence>
<evidence type="ECO:0000256" key="3">
    <source>
        <dbReference type="ARBA" id="ARBA00023163"/>
    </source>
</evidence>
<dbReference type="InterPro" id="IPR053142">
    <property type="entry name" value="PchR_regulatory_protein"/>
</dbReference>
<dbReference type="SMART" id="SM00342">
    <property type="entry name" value="HTH_ARAC"/>
    <property type="match status" value="1"/>
</dbReference>
<evidence type="ECO:0000256" key="2">
    <source>
        <dbReference type="ARBA" id="ARBA00023125"/>
    </source>
</evidence>
<keyword evidence="6" id="KW-1185">Reference proteome</keyword>
<keyword evidence="3" id="KW-0804">Transcription</keyword>
<organism evidence="5 6">
    <name type="scientific">Tenacibaculum jejuense</name>
    <dbReference type="NCBI Taxonomy" id="584609"/>
    <lineage>
        <taxon>Bacteria</taxon>
        <taxon>Pseudomonadati</taxon>
        <taxon>Bacteroidota</taxon>
        <taxon>Flavobacteriia</taxon>
        <taxon>Flavobacteriales</taxon>
        <taxon>Flavobacteriaceae</taxon>
        <taxon>Tenacibaculum</taxon>
    </lineage>
</organism>
<dbReference type="InterPro" id="IPR020449">
    <property type="entry name" value="Tscrpt_reg_AraC-type_HTH"/>
</dbReference>
<evidence type="ECO:0000259" key="4">
    <source>
        <dbReference type="PROSITE" id="PS01124"/>
    </source>
</evidence>
<proteinExistence type="predicted"/>
<gene>
    <name evidence="5" type="ORF">TJEJU_3100</name>
</gene>
<dbReference type="EMBL" id="LT899436">
    <property type="protein sequence ID" value="SNR16756.1"/>
    <property type="molecule type" value="Genomic_DNA"/>
</dbReference>
<reference evidence="5 6" key="1">
    <citation type="submission" date="2017-07" db="EMBL/GenBank/DDBJ databases">
        <authorList>
            <person name="Sun Z.S."/>
            <person name="Albrecht U."/>
            <person name="Echele G."/>
            <person name="Lee C.C."/>
        </authorList>
    </citation>
    <scope>NUCLEOTIDE SEQUENCE [LARGE SCALE GENOMIC DNA]</scope>
    <source>
        <strain evidence="6">type strain: KCTC 22618</strain>
    </source>
</reference>
<accession>A0A238UCM0</accession>
<dbReference type="PROSITE" id="PS01124">
    <property type="entry name" value="HTH_ARAC_FAMILY_2"/>
    <property type="match status" value="1"/>
</dbReference>
<dbReference type="PANTHER" id="PTHR47893:SF1">
    <property type="entry name" value="REGULATORY PROTEIN PCHR"/>
    <property type="match status" value="1"/>
</dbReference>
<dbReference type="GO" id="GO:0043565">
    <property type="term" value="F:sequence-specific DNA binding"/>
    <property type="evidence" value="ECO:0007669"/>
    <property type="project" value="InterPro"/>
</dbReference>
<dbReference type="PANTHER" id="PTHR47893">
    <property type="entry name" value="REGULATORY PROTEIN PCHR"/>
    <property type="match status" value="1"/>
</dbReference>
<sequence>MKKIHITATTTEGTVQQIQEVIGGEITERWGEYILSVNNDKAFGKITFITFEWGGSLLEYDITFFDDIHLIMDTTMYNPIHFVYTLEGYSLHRFELEDIKRKVDQFQPVIITSKKGGYNYGYFEKNVKVFINLVQVSRKEFIKKRLNDASILNQKLYEVFHDKQHENTFAYFGTYNLKLSNLVKRLNKIKQKGMIRILMKEGIIYQILSEHMLQHNKDVKKKKEIVTDLTKKEIKLIRKLAAKITKDVSEDYTVEQMANEIGLTQVKLQEGFKLLFSRTVIEYLRHVRLEKARDLLNNTDYNISQVVYTIGFSSRSYFSKIFKRKYGLTPSQFLKNKKESKIKIA</sequence>
<feature type="domain" description="HTH araC/xylS-type" evidence="4">
    <location>
        <begin position="238"/>
        <end position="336"/>
    </location>
</feature>
<dbReference type="InterPro" id="IPR018060">
    <property type="entry name" value="HTH_AraC"/>
</dbReference>
<dbReference type="AlphaFoldDB" id="A0A238UCM0"/>
<name>A0A238UCM0_9FLAO</name>
<keyword evidence="2" id="KW-0238">DNA-binding</keyword>
<dbReference type="Proteomes" id="UP000215214">
    <property type="component" value="Chromosome TJEJU"/>
</dbReference>
<dbReference type="Pfam" id="PF12833">
    <property type="entry name" value="HTH_18"/>
    <property type="match status" value="1"/>
</dbReference>
<evidence type="ECO:0000313" key="5">
    <source>
        <dbReference type="EMBL" id="SNR16756.1"/>
    </source>
</evidence>
<dbReference type="GO" id="GO:0003700">
    <property type="term" value="F:DNA-binding transcription factor activity"/>
    <property type="evidence" value="ECO:0007669"/>
    <property type="project" value="InterPro"/>
</dbReference>
<dbReference type="OrthoDB" id="2666928at2"/>
<dbReference type="Gene3D" id="1.10.10.60">
    <property type="entry name" value="Homeodomain-like"/>
    <property type="match status" value="1"/>
</dbReference>
<dbReference type="SUPFAM" id="SSF46689">
    <property type="entry name" value="Homeodomain-like"/>
    <property type="match status" value="1"/>
</dbReference>